<evidence type="ECO:0000313" key="3">
    <source>
        <dbReference type="Proteomes" id="UP000789342"/>
    </source>
</evidence>
<organism evidence="2 3">
    <name type="scientific">Acaulospora morrowiae</name>
    <dbReference type="NCBI Taxonomy" id="94023"/>
    <lineage>
        <taxon>Eukaryota</taxon>
        <taxon>Fungi</taxon>
        <taxon>Fungi incertae sedis</taxon>
        <taxon>Mucoromycota</taxon>
        <taxon>Glomeromycotina</taxon>
        <taxon>Glomeromycetes</taxon>
        <taxon>Diversisporales</taxon>
        <taxon>Acaulosporaceae</taxon>
        <taxon>Acaulospora</taxon>
    </lineage>
</organism>
<dbReference type="EMBL" id="CAJVPV010009385">
    <property type="protein sequence ID" value="CAG8641019.1"/>
    <property type="molecule type" value="Genomic_DNA"/>
</dbReference>
<dbReference type="AlphaFoldDB" id="A0A9N9GX53"/>
<accession>A0A9N9GX53</accession>
<feature type="region of interest" description="Disordered" evidence="1">
    <location>
        <begin position="112"/>
        <end position="134"/>
    </location>
</feature>
<comment type="caution">
    <text evidence="2">The sequence shown here is derived from an EMBL/GenBank/DDBJ whole genome shotgun (WGS) entry which is preliminary data.</text>
</comment>
<name>A0A9N9GX53_9GLOM</name>
<protein>
    <submittedName>
        <fullName evidence="2">7433_t:CDS:1</fullName>
    </submittedName>
</protein>
<evidence type="ECO:0000256" key="1">
    <source>
        <dbReference type="SAM" id="MobiDB-lite"/>
    </source>
</evidence>
<dbReference type="OrthoDB" id="2386462at2759"/>
<reference evidence="2" key="1">
    <citation type="submission" date="2021-06" db="EMBL/GenBank/DDBJ databases">
        <authorList>
            <person name="Kallberg Y."/>
            <person name="Tangrot J."/>
            <person name="Rosling A."/>
        </authorList>
    </citation>
    <scope>NUCLEOTIDE SEQUENCE</scope>
    <source>
        <strain evidence="2">CL551</strain>
    </source>
</reference>
<feature type="non-terminal residue" evidence="2">
    <location>
        <position position="134"/>
    </location>
</feature>
<proteinExistence type="predicted"/>
<dbReference type="Proteomes" id="UP000789342">
    <property type="component" value="Unassembled WGS sequence"/>
</dbReference>
<keyword evidence="3" id="KW-1185">Reference proteome</keyword>
<feature type="compositionally biased region" description="Low complexity" evidence="1">
    <location>
        <begin position="124"/>
        <end position="134"/>
    </location>
</feature>
<gene>
    <name evidence="2" type="ORF">AMORRO_LOCUS9515</name>
</gene>
<evidence type="ECO:0000313" key="2">
    <source>
        <dbReference type="EMBL" id="CAG8641019.1"/>
    </source>
</evidence>
<sequence>VGFSAIARGILDIFSSIRHVNIHDKVKWQDLYKTLDRQVKKLQNAGLSRKKKSDYLTMEEIKAILDSPATSVLTAKELHIILGYSFHFYHLFVVVMLNKNHAGGVKNIHNNGYSNLIPPDDPNNDYTPYRNNKT</sequence>